<dbReference type="PANTHER" id="PTHR47273">
    <property type="entry name" value="EXPRESSED PROTEIN"/>
    <property type="match status" value="1"/>
</dbReference>
<comment type="caution">
    <text evidence="1">The sequence shown here is derived from an EMBL/GenBank/DDBJ whole genome shotgun (WGS) entry which is preliminary data.</text>
</comment>
<sequence>AIVGGTVFCDQCKDGQISVFDFPIRGIRVEVVCPSRDGEFHVVGEETSNWFGGFAVRFGWVSSLSGCYAQIAGGGEGGGLSYCAAAGGPPKALRLVFRILGFQMYTVDPLLSQPLDPMPFCPPSLAPPPLPQLPP</sequence>
<feature type="non-terminal residue" evidence="1">
    <location>
        <position position="135"/>
    </location>
</feature>
<organism evidence="1 2">
    <name type="scientific">Genlisea aurea</name>
    <dbReference type="NCBI Taxonomy" id="192259"/>
    <lineage>
        <taxon>Eukaryota</taxon>
        <taxon>Viridiplantae</taxon>
        <taxon>Streptophyta</taxon>
        <taxon>Embryophyta</taxon>
        <taxon>Tracheophyta</taxon>
        <taxon>Spermatophyta</taxon>
        <taxon>Magnoliopsida</taxon>
        <taxon>eudicotyledons</taxon>
        <taxon>Gunneridae</taxon>
        <taxon>Pentapetalae</taxon>
        <taxon>asterids</taxon>
        <taxon>lamiids</taxon>
        <taxon>Lamiales</taxon>
        <taxon>Lentibulariaceae</taxon>
        <taxon>Genlisea</taxon>
    </lineage>
</organism>
<protein>
    <submittedName>
        <fullName evidence="1">Uncharacterized protein</fullName>
    </submittedName>
</protein>
<dbReference type="EMBL" id="AUSU01004420">
    <property type="protein sequence ID" value="EPS65113.1"/>
    <property type="molecule type" value="Genomic_DNA"/>
</dbReference>
<keyword evidence="2" id="KW-1185">Reference proteome</keyword>
<accession>S8DPT7</accession>
<gene>
    <name evidence="1" type="ORF">M569_09672</name>
</gene>
<proteinExistence type="predicted"/>
<dbReference type="Pfam" id="PF01190">
    <property type="entry name" value="Pollen_Ole_e_1"/>
    <property type="match status" value="1"/>
</dbReference>
<name>S8DPT7_9LAMI</name>
<evidence type="ECO:0000313" key="1">
    <source>
        <dbReference type="EMBL" id="EPS65113.1"/>
    </source>
</evidence>
<dbReference type="OrthoDB" id="1909008at2759"/>
<dbReference type="PANTHER" id="PTHR47273:SF4">
    <property type="entry name" value="EXPRESSED PROTEIN"/>
    <property type="match status" value="1"/>
</dbReference>
<dbReference type="AlphaFoldDB" id="S8DPT7"/>
<feature type="non-terminal residue" evidence="1">
    <location>
        <position position="1"/>
    </location>
</feature>
<reference evidence="1 2" key="1">
    <citation type="journal article" date="2013" name="BMC Genomics">
        <title>The miniature genome of a carnivorous plant Genlisea aurea contains a low number of genes and short non-coding sequences.</title>
        <authorList>
            <person name="Leushkin E.V."/>
            <person name="Sutormin R.A."/>
            <person name="Nabieva E.R."/>
            <person name="Penin A.A."/>
            <person name="Kondrashov A.S."/>
            <person name="Logacheva M.D."/>
        </authorList>
    </citation>
    <scope>NUCLEOTIDE SEQUENCE [LARGE SCALE GENOMIC DNA]</scope>
</reference>
<dbReference type="Proteomes" id="UP000015453">
    <property type="component" value="Unassembled WGS sequence"/>
</dbReference>
<evidence type="ECO:0000313" key="2">
    <source>
        <dbReference type="Proteomes" id="UP000015453"/>
    </source>
</evidence>